<name>A0A4P9W1P9_9FUNG</name>
<sequence>MWHRYAEACGPKPIKLVQFRAEVKRRQSEFLPEQEEYLCLSVRSAGPLVAQYLPHSSALFESHWSKGMLDNTHTATAPNPFNAITKSNKRFALHLGACPLDGFHNACGFATLKDPEGKSVPPPGVGGIVELAKNQLATSGKTFFEMAIRGEICILATSSISPQLTSATVGRRVHLLLPSPHVPRATSSRPLSSAPKTTAPTRQPLAPITFDVIDTSNLADHLGLLNVLVATALLLNPVTHMILHARSLLPFPEGENLGRVLENRACMELSLLSALIGLAPSIDLSAWCPRSSLTDDIAVRLGTTRERKASALLWRAPAILDHAVEAAIAQWPSGTESLGVDGVELGKAVSQIYGTMFPMELSNQRRVSLLTDSVFPKKGRSGSAASSASNLAGAAAQDVAFQSAGSTTTVPIGAKVVRTPELAIPTLTLAPVSLTIGDSLNRSRLLSLNVRLDVAPGPIKTLFLEGHLVKVKQMSPCTLTIVIGNTKQSRVRAHIAYPISVEGTRFQLKIARKSGYVEVFVPPLRLDASTSARPCLFGPAIASSMGQLALLGMPHTPLDILSIVDTLAPANTRWLGRASGYTLSRGEHAARVSRDADADTLALLDVKDSIHDIISYTTPESPVSRLTLSHWFGLSLNSDTVILLLVLAVRLDAGTDSVLLKGGARAVRQGGTGAKASPTPSDGGSHIRATKYFFWFGVV</sequence>
<keyword evidence="3" id="KW-1185">Reference proteome</keyword>
<evidence type="ECO:0000256" key="1">
    <source>
        <dbReference type="SAM" id="MobiDB-lite"/>
    </source>
</evidence>
<feature type="region of interest" description="Disordered" evidence="1">
    <location>
        <begin position="180"/>
        <end position="202"/>
    </location>
</feature>
<proteinExistence type="predicted"/>
<feature type="compositionally biased region" description="Polar residues" evidence="1">
    <location>
        <begin position="185"/>
        <end position="201"/>
    </location>
</feature>
<organism evidence="2 3">
    <name type="scientific">Blyttiomyces helicus</name>
    <dbReference type="NCBI Taxonomy" id="388810"/>
    <lineage>
        <taxon>Eukaryota</taxon>
        <taxon>Fungi</taxon>
        <taxon>Fungi incertae sedis</taxon>
        <taxon>Chytridiomycota</taxon>
        <taxon>Chytridiomycota incertae sedis</taxon>
        <taxon>Chytridiomycetes</taxon>
        <taxon>Chytridiomycetes incertae sedis</taxon>
        <taxon>Blyttiomyces</taxon>
    </lineage>
</organism>
<gene>
    <name evidence="2" type="ORF">BDK51DRAFT_53211</name>
</gene>
<evidence type="ECO:0000313" key="3">
    <source>
        <dbReference type="Proteomes" id="UP000269721"/>
    </source>
</evidence>
<reference evidence="3" key="1">
    <citation type="journal article" date="2018" name="Nat. Microbiol.">
        <title>Leveraging single-cell genomics to expand the fungal tree of life.</title>
        <authorList>
            <person name="Ahrendt S.R."/>
            <person name="Quandt C.A."/>
            <person name="Ciobanu D."/>
            <person name="Clum A."/>
            <person name="Salamov A."/>
            <person name="Andreopoulos B."/>
            <person name="Cheng J.F."/>
            <person name="Woyke T."/>
            <person name="Pelin A."/>
            <person name="Henrissat B."/>
            <person name="Reynolds N.K."/>
            <person name="Benny G.L."/>
            <person name="Smith M.E."/>
            <person name="James T.Y."/>
            <person name="Grigoriev I.V."/>
        </authorList>
    </citation>
    <scope>NUCLEOTIDE SEQUENCE [LARGE SCALE GENOMIC DNA]</scope>
</reference>
<dbReference type="OrthoDB" id="2093879at2759"/>
<evidence type="ECO:0000313" key="2">
    <source>
        <dbReference type="EMBL" id="RKO86121.1"/>
    </source>
</evidence>
<accession>A0A4P9W1P9</accession>
<dbReference type="Proteomes" id="UP000269721">
    <property type="component" value="Unassembled WGS sequence"/>
</dbReference>
<dbReference type="EMBL" id="KZ998456">
    <property type="protein sequence ID" value="RKO86121.1"/>
    <property type="molecule type" value="Genomic_DNA"/>
</dbReference>
<dbReference type="AlphaFoldDB" id="A0A4P9W1P9"/>
<protein>
    <submittedName>
        <fullName evidence="2">Uncharacterized protein</fullName>
    </submittedName>
</protein>